<dbReference type="InterPro" id="IPR045851">
    <property type="entry name" value="AMP-bd_C_sf"/>
</dbReference>
<dbReference type="InterPro" id="IPR000873">
    <property type="entry name" value="AMP-dep_synth/lig_dom"/>
</dbReference>
<organism evidence="7 8">
    <name type="scientific">Halorussus caseinilyticus</name>
    <dbReference type="NCBI Taxonomy" id="3034025"/>
    <lineage>
        <taxon>Archaea</taxon>
        <taxon>Methanobacteriati</taxon>
        <taxon>Methanobacteriota</taxon>
        <taxon>Stenosarchaea group</taxon>
        <taxon>Halobacteria</taxon>
        <taxon>Halobacteriales</taxon>
        <taxon>Haladaptataceae</taxon>
        <taxon>Halorussus</taxon>
    </lineage>
</organism>
<feature type="domain" description="AMP-binding enzyme C-terminal" evidence="6">
    <location>
        <begin position="472"/>
        <end position="550"/>
    </location>
</feature>
<evidence type="ECO:0000259" key="5">
    <source>
        <dbReference type="Pfam" id="PF00501"/>
    </source>
</evidence>
<dbReference type="Gene3D" id="3.30.300.30">
    <property type="match status" value="1"/>
</dbReference>
<dbReference type="Pfam" id="PF00501">
    <property type="entry name" value="AMP-binding"/>
    <property type="match status" value="1"/>
</dbReference>
<evidence type="ECO:0000256" key="2">
    <source>
        <dbReference type="ARBA" id="ARBA00022598"/>
    </source>
</evidence>
<gene>
    <name evidence="7" type="ORF">ACFQJ6_12585</name>
</gene>
<evidence type="ECO:0000256" key="3">
    <source>
        <dbReference type="ARBA" id="ARBA00022741"/>
    </source>
</evidence>
<accession>A0ABD5WPN0</accession>
<dbReference type="PANTHER" id="PTHR43605:SF10">
    <property type="entry name" value="ACYL-COA SYNTHETASE MEDIUM CHAIN FAMILY MEMBER 3"/>
    <property type="match status" value="1"/>
</dbReference>
<name>A0ABD5WPN0_9EURY</name>
<sequence length="563" mass="62260">MAWHLTLDDESYEQARQNFEWDIPDDYNIARDALRKHDDPAGSVALFQAYPDGRRETYTFRDLDRASNRMANALADAGVEFGDRVAVVIPQKPQNPITHLACWKLGAISVPLSVLFGEEGLGYRLRHSGAKAVVADASVRETLEEVRADCPDLETVVEVDGEGENRAGENGEGDRPADWGDAIAFSEFVAGCSAERELADTDADTPAIIIYTSGSTGPPKGALHTHKVWLGHCPAFYMYFERDVVDETVAWTPADWAWIGALGDLVFPAWHYGRPVVGYPMGKFDAEQAFEIMEEFGVTDAFLPPTAIRMMMDVADPTDRYDLAVDAICSGGEPLTPEILDWADEELSGVVVNEIYGQTESNLPVVNCQDWFEARPGSMGKPVPGHDVAIVDDETGEVLPRGEPGQIAIRADGNPAQFEGYWNEPDKTESVRVGDWHLTGDIAVQDEEGYVWFKSRDDDLIITSGYRVGPGEVEKAVLEHPSVEQVGVVGVPDETRGEIIKAFVQPISGVSGDDGLREEIRDLVRDRLAKYEYPREIEFVESLPQTTTGKIQRRELRAREKAE</sequence>
<dbReference type="Proteomes" id="UP001596407">
    <property type="component" value="Unassembled WGS sequence"/>
</dbReference>
<comment type="caution">
    <text evidence="7">The sequence shown here is derived from an EMBL/GenBank/DDBJ whole genome shotgun (WGS) entry which is preliminary data.</text>
</comment>
<dbReference type="Gene3D" id="3.40.50.12780">
    <property type="entry name" value="N-terminal domain of ligase-like"/>
    <property type="match status" value="1"/>
</dbReference>
<dbReference type="PANTHER" id="PTHR43605">
    <property type="entry name" value="ACYL-COENZYME A SYNTHETASE"/>
    <property type="match status" value="1"/>
</dbReference>
<dbReference type="InterPro" id="IPR042099">
    <property type="entry name" value="ANL_N_sf"/>
</dbReference>
<dbReference type="InterPro" id="IPR051087">
    <property type="entry name" value="Mitochondrial_ACSM"/>
</dbReference>
<dbReference type="GeneID" id="79302498"/>
<keyword evidence="2" id="KW-0436">Ligase</keyword>
<dbReference type="InterPro" id="IPR025110">
    <property type="entry name" value="AMP-bd_C"/>
</dbReference>
<dbReference type="Pfam" id="PF13193">
    <property type="entry name" value="AMP-binding_C"/>
    <property type="match status" value="1"/>
</dbReference>
<reference evidence="7 8" key="1">
    <citation type="journal article" date="2019" name="Int. J. Syst. Evol. Microbiol.">
        <title>The Global Catalogue of Microorganisms (GCM) 10K type strain sequencing project: providing services to taxonomists for standard genome sequencing and annotation.</title>
        <authorList>
            <consortium name="The Broad Institute Genomics Platform"/>
            <consortium name="The Broad Institute Genome Sequencing Center for Infectious Disease"/>
            <person name="Wu L."/>
            <person name="Ma J."/>
        </authorList>
    </citation>
    <scope>NUCLEOTIDE SEQUENCE [LARGE SCALE GENOMIC DNA]</scope>
    <source>
        <strain evidence="7 8">DT72</strain>
    </source>
</reference>
<dbReference type="GO" id="GO:0016405">
    <property type="term" value="F:CoA-ligase activity"/>
    <property type="evidence" value="ECO:0007669"/>
    <property type="project" value="UniProtKB-ARBA"/>
</dbReference>
<comment type="similarity">
    <text evidence="1">Belongs to the ATP-dependent AMP-binding enzyme family.</text>
</comment>
<dbReference type="SUPFAM" id="SSF56801">
    <property type="entry name" value="Acetyl-CoA synthetase-like"/>
    <property type="match status" value="1"/>
</dbReference>
<evidence type="ECO:0000256" key="4">
    <source>
        <dbReference type="ARBA" id="ARBA00022840"/>
    </source>
</evidence>
<dbReference type="RefSeq" id="WP_276281305.1">
    <property type="nucleotide sequence ID" value="NZ_CP119809.1"/>
</dbReference>
<protein>
    <submittedName>
        <fullName evidence="7">AMP-binding protein</fullName>
    </submittedName>
</protein>
<evidence type="ECO:0000313" key="8">
    <source>
        <dbReference type="Proteomes" id="UP001596407"/>
    </source>
</evidence>
<keyword evidence="8" id="KW-1185">Reference proteome</keyword>
<keyword evidence="3" id="KW-0547">Nucleotide-binding</keyword>
<dbReference type="PROSITE" id="PS00455">
    <property type="entry name" value="AMP_BINDING"/>
    <property type="match status" value="1"/>
</dbReference>
<dbReference type="GO" id="GO:0005524">
    <property type="term" value="F:ATP binding"/>
    <property type="evidence" value="ECO:0007669"/>
    <property type="project" value="UniProtKB-KW"/>
</dbReference>
<proteinExistence type="inferred from homology"/>
<evidence type="ECO:0000313" key="7">
    <source>
        <dbReference type="EMBL" id="MFC7080820.1"/>
    </source>
</evidence>
<evidence type="ECO:0000259" key="6">
    <source>
        <dbReference type="Pfam" id="PF13193"/>
    </source>
</evidence>
<dbReference type="EMBL" id="JBHSZH010000005">
    <property type="protein sequence ID" value="MFC7080820.1"/>
    <property type="molecule type" value="Genomic_DNA"/>
</dbReference>
<keyword evidence="4" id="KW-0067">ATP-binding</keyword>
<feature type="domain" description="AMP-dependent synthetase/ligase" evidence="5">
    <location>
        <begin position="44"/>
        <end position="422"/>
    </location>
</feature>
<evidence type="ECO:0000256" key="1">
    <source>
        <dbReference type="ARBA" id="ARBA00006432"/>
    </source>
</evidence>
<dbReference type="InterPro" id="IPR020845">
    <property type="entry name" value="AMP-binding_CS"/>
</dbReference>
<dbReference type="GO" id="GO:0016878">
    <property type="term" value="F:acid-thiol ligase activity"/>
    <property type="evidence" value="ECO:0007669"/>
    <property type="project" value="UniProtKB-ARBA"/>
</dbReference>
<dbReference type="AlphaFoldDB" id="A0ABD5WPN0"/>